<dbReference type="InterPro" id="IPR035940">
    <property type="entry name" value="CAP_sf"/>
</dbReference>
<proteinExistence type="predicted"/>
<accession>A0A0D6M9Z3</accession>
<dbReference type="Pfam" id="PF00188">
    <property type="entry name" value="CAP"/>
    <property type="match status" value="1"/>
</dbReference>
<evidence type="ECO:0000313" key="2">
    <source>
        <dbReference type="EMBL" id="EPB79281.1"/>
    </source>
</evidence>
<dbReference type="PROSITE" id="PS01009">
    <property type="entry name" value="CRISP_1"/>
    <property type="match status" value="1"/>
</dbReference>
<dbReference type="PRINTS" id="PR00837">
    <property type="entry name" value="V5TPXLIKE"/>
</dbReference>
<gene>
    <name evidence="2" type="ORF">ANCCEY_01574</name>
</gene>
<dbReference type="PANTHER" id="PTHR10334">
    <property type="entry name" value="CYSTEINE-RICH SECRETORY PROTEIN-RELATED"/>
    <property type="match status" value="1"/>
</dbReference>
<organism evidence="2 3">
    <name type="scientific">Ancylostoma ceylanicum</name>
    <dbReference type="NCBI Taxonomy" id="53326"/>
    <lineage>
        <taxon>Eukaryota</taxon>
        <taxon>Metazoa</taxon>
        <taxon>Ecdysozoa</taxon>
        <taxon>Nematoda</taxon>
        <taxon>Chromadorea</taxon>
        <taxon>Rhabditida</taxon>
        <taxon>Rhabditina</taxon>
        <taxon>Rhabditomorpha</taxon>
        <taxon>Strongyloidea</taxon>
        <taxon>Ancylostomatidae</taxon>
        <taxon>Ancylostomatinae</taxon>
        <taxon>Ancylostoma</taxon>
    </lineage>
</organism>
<name>A0A0D6M9Z3_9BILA</name>
<dbReference type="InterPro" id="IPR014044">
    <property type="entry name" value="CAP_dom"/>
</dbReference>
<evidence type="ECO:0000259" key="1">
    <source>
        <dbReference type="SMART" id="SM00198"/>
    </source>
</evidence>
<dbReference type="SUPFAM" id="SSF55797">
    <property type="entry name" value="PR-1-like"/>
    <property type="match status" value="2"/>
</dbReference>
<dbReference type="AlphaFoldDB" id="A0A0D6M9Z3"/>
<dbReference type="CDD" id="cd05380">
    <property type="entry name" value="CAP_euk"/>
    <property type="match status" value="1"/>
</dbReference>
<dbReference type="Proteomes" id="UP000054495">
    <property type="component" value="Unassembled WGS sequence"/>
</dbReference>
<dbReference type="InterPro" id="IPR001283">
    <property type="entry name" value="CRISP-related"/>
</dbReference>
<keyword evidence="3" id="KW-1185">Reference proteome</keyword>
<dbReference type="Gene3D" id="3.40.33.10">
    <property type="entry name" value="CAP"/>
    <property type="match status" value="2"/>
</dbReference>
<feature type="domain" description="SCP" evidence="1">
    <location>
        <begin position="95"/>
        <end position="268"/>
    </location>
</feature>
<sequence>MINAATTKVACAYHVCPKDGMEKLDLLCLYDDVGYLKGNYVYDTGKGCKGSEDCSTYKGSTCEHATGLCERPEEPEDDGKNDKYKCKIGNGMTDKRRQRILDMHNDFRSLVASGQAKDKLIPNGFAPKAANMRKLEYDCRLEEMAAKYARGCVYEHSSNESRYLEEEKTIAGENLFKTSIPEADEIRALEWATKAWFHELREVGLGKENNLTRALWDRHINDPNMQIGHYTQLAWGDTDKIGCSIQHCYEKRMTLVVCNYLIFGNHVGRLVYKPGTPCSECPSGYKGCENNLCVKRT</sequence>
<dbReference type="InterPro" id="IPR018244">
    <property type="entry name" value="Allrgn_V5/Tpx1_CS"/>
</dbReference>
<evidence type="ECO:0000313" key="3">
    <source>
        <dbReference type="Proteomes" id="UP000054495"/>
    </source>
</evidence>
<protein>
    <submittedName>
        <fullName evidence="2">SCP-like protein</fullName>
    </submittedName>
</protein>
<dbReference type="EMBL" id="KE124796">
    <property type="protein sequence ID" value="EPB79281.1"/>
    <property type="molecule type" value="Genomic_DNA"/>
</dbReference>
<dbReference type="GO" id="GO:0005576">
    <property type="term" value="C:extracellular region"/>
    <property type="evidence" value="ECO:0007669"/>
    <property type="project" value="InterPro"/>
</dbReference>
<dbReference type="SMART" id="SM00198">
    <property type="entry name" value="SCP"/>
    <property type="match status" value="1"/>
</dbReference>
<reference evidence="2 3" key="1">
    <citation type="submission" date="2013-05" db="EMBL/GenBank/DDBJ databases">
        <title>Draft genome of the parasitic nematode Anyclostoma ceylanicum.</title>
        <authorList>
            <person name="Mitreva M."/>
        </authorList>
    </citation>
    <scope>NUCLEOTIDE SEQUENCE [LARGE SCALE GENOMIC DNA]</scope>
</reference>